<dbReference type="Proteomes" id="UP000245880">
    <property type="component" value="Unassembled WGS sequence"/>
</dbReference>
<proteinExistence type="predicted"/>
<sequence>MATHKDIDQILKGYLVSAFANAPEPKGTFVQFKGGEKYQSYFDIYVKSGENEIPLQDFKMDWHSRFDRMIKNMELSSEMLSELFNRSPEYFQQLPSNLPKEVKIAILIWERMQKKLDAL</sequence>
<dbReference type="AlphaFoldDB" id="A0A316A651"/>
<evidence type="ECO:0000313" key="1">
    <source>
        <dbReference type="EMBL" id="PWJ53396.1"/>
    </source>
</evidence>
<gene>
    <name evidence="1" type="ORF">CLV98_1239</name>
</gene>
<protein>
    <submittedName>
        <fullName evidence="1">Uncharacterized protein</fullName>
    </submittedName>
</protein>
<dbReference type="RefSeq" id="WP_109678172.1">
    <property type="nucleotide sequence ID" value="NZ_QGDT01000023.1"/>
</dbReference>
<accession>A0A316A651</accession>
<reference evidence="1 2" key="1">
    <citation type="submission" date="2018-03" db="EMBL/GenBank/DDBJ databases">
        <title>Genomic Encyclopedia of Archaeal and Bacterial Type Strains, Phase II (KMG-II): from individual species to whole genera.</title>
        <authorList>
            <person name="Goeker M."/>
        </authorList>
    </citation>
    <scope>NUCLEOTIDE SEQUENCE [LARGE SCALE GENOMIC DNA]</scope>
    <source>
        <strain evidence="1 2">DSM 100346</strain>
    </source>
</reference>
<name>A0A316A651_9BACT</name>
<dbReference type="EMBL" id="QGDT01000023">
    <property type="protein sequence ID" value="PWJ53396.1"/>
    <property type="molecule type" value="Genomic_DNA"/>
</dbReference>
<comment type="caution">
    <text evidence="1">The sequence shown here is derived from an EMBL/GenBank/DDBJ whole genome shotgun (WGS) entry which is preliminary data.</text>
</comment>
<evidence type="ECO:0000313" key="2">
    <source>
        <dbReference type="Proteomes" id="UP000245880"/>
    </source>
</evidence>
<keyword evidence="2" id="KW-1185">Reference proteome</keyword>
<organism evidence="1 2">
    <name type="scientific">Dyadobacter jejuensis</name>
    <dbReference type="NCBI Taxonomy" id="1082580"/>
    <lineage>
        <taxon>Bacteria</taxon>
        <taxon>Pseudomonadati</taxon>
        <taxon>Bacteroidota</taxon>
        <taxon>Cytophagia</taxon>
        <taxon>Cytophagales</taxon>
        <taxon>Spirosomataceae</taxon>
        <taxon>Dyadobacter</taxon>
    </lineage>
</organism>